<name>A0A4R3KAR6_9FIRM</name>
<keyword evidence="1" id="KW-0812">Transmembrane</keyword>
<reference evidence="2 3" key="1">
    <citation type="submission" date="2019-03" db="EMBL/GenBank/DDBJ databases">
        <title>Genomic Encyclopedia of Type Strains, Phase IV (KMG-IV): sequencing the most valuable type-strain genomes for metagenomic binning, comparative biology and taxonomic classification.</title>
        <authorList>
            <person name="Goeker M."/>
        </authorList>
    </citation>
    <scope>NUCLEOTIDE SEQUENCE [LARGE SCALE GENOMIC DNA]</scope>
    <source>
        <strain evidence="2 3">DSM 20467</strain>
    </source>
</reference>
<dbReference type="EMBL" id="SMAA01000005">
    <property type="protein sequence ID" value="TCS80043.1"/>
    <property type="molecule type" value="Genomic_DNA"/>
</dbReference>
<gene>
    <name evidence="2" type="ORF">EDC37_105113</name>
</gene>
<keyword evidence="1" id="KW-1133">Transmembrane helix</keyword>
<proteinExistence type="predicted"/>
<feature type="transmembrane region" description="Helical" evidence="1">
    <location>
        <begin position="93"/>
        <end position="114"/>
    </location>
</feature>
<feature type="transmembrane region" description="Helical" evidence="1">
    <location>
        <begin position="32"/>
        <end position="52"/>
    </location>
</feature>
<accession>A0A4R3KAR6</accession>
<dbReference type="NCBIfam" id="NF041646">
    <property type="entry name" value="VC0807_fam"/>
    <property type="match status" value="1"/>
</dbReference>
<feature type="transmembrane region" description="Helical" evidence="1">
    <location>
        <begin position="135"/>
        <end position="159"/>
    </location>
</feature>
<comment type="caution">
    <text evidence="2">The sequence shown here is derived from an EMBL/GenBank/DDBJ whole genome shotgun (WGS) entry which is preliminary data.</text>
</comment>
<feature type="transmembrane region" description="Helical" evidence="1">
    <location>
        <begin position="7"/>
        <end position="26"/>
    </location>
</feature>
<evidence type="ECO:0000256" key="1">
    <source>
        <dbReference type="SAM" id="Phobius"/>
    </source>
</evidence>
<organism evidence="2 3">
    <name type="scientific">Pectinatus cerevisiiphilus</name>
    <dbReference type="NCBI Taxonomy" id="86956"/>
    <lineage>
        <taxon>Bacteria</taxon>
        <taxon>Bacillati</taxon>
        <taxon>Bacillota</taxon>
        <taxon>Negativicutes</taxon>
        <taxon>Selenomonadales</taxon>
        <taxon>Selenomonadaceae</taxon>
        <taxon>Pectinatus</taxon>
    </lineage>
</organism>
<keyword evidence="1" id="KW-0472">Membrane</keyword>
<dbReference type="OrthoDB" id="1933434at2"/>
<evidence type="ECO:0000313" key="2">
    <source>
        <dbReference type="EMBL" id="TCS80043.1"/>
    </source>
</evidence>
<feature type="transmembrane region" description="Helical" evidence="1">
    <location>
        <begin position="59"/>
        <end position="78"/>
    </location>
</feature>
<protein>
    <submittedName>
        <fullName evidence="2">Intracellular septation protein A</fullName>
    </submittedName>
</protein>
<dbReference type="Proteomes" id="UP000295188">
    <property type="component" value="Unassembled WGS sequence"/>
</dbReference>
<dbReference type="RefSeq" id="WP_132548388.1">
    <property type="nucleotide sequence ID" value="NZ_SMAA01000005.1"/>
</dbReference>
<keyword evidence="3" id="KW-1185">Reference proteome</keyword>
<sequence length="197" mass="23123">MTTKNRLLNFDFFATIIIPLAIFYIFNYHQNLLWGAILSGAWCCGFFLFRLIINKKTNILALLTGIFSVISLLITIIFHDPKFYFLEPIFSDFIYSVIFFGSLFFSRSLIQIFVEDSKIISFSSEYTTFEKYIKTWKILTIIWGSVMLLLAAIKLLIFYCMSINIYYAVSKTYSAVINPLLIIGSYKFPKWYWHKAE</sequence>
<feature type="transmembrane region" description="Helical" evidence="1">
    <location>
        <begin position="165"/>
        <end position="186"/>
    </location>
</feature>
<dbReference type="AlphaFoldDB" id="A0A4R3KAR6"/>
<evidence type="ECO:0000313" key="3">
    <source>
        <dbReference type="Proteomes" id="UP000295188"/>
    </source>
</evidence>